<dbReference type="Pfam" id="PF06985">
    <property type="entry name" value="HET"/>
    <property type="match status" value="1"/>
</dbReference>
<proteinExistence type="predicted"/>
<dbReference type="AlphaFoldDB" id="A0A0G2EBW7"/>
<evidence type="ECO:0000259" key="1">
    <source>
        <dbReference type="Pfam" id="PF06985"/>
    </source>
</evidence>
<dbReference type="InterPro" id="IPR010730">
    <property type="entry name" value="HET"/>
</dbReference>
<dbReference type="EMBL" id="LCWF01000105">
    <property type="protein sequence ID" value="KKY19786.1"/>
    <property type="molecule type" value="Genomic_DNA"/>
</dbReference>
<organism evidence="2 3">
    <name type="scientific">Phaeomoniella chlamydospora</name>
    <name type="common">Phaeoacremonium chlamydosporum</name>
    <dbReference type="NCBI Taxonomy" id="158046"/>
    <lineage>
        <taxon>Eukaryota</taxon>
        <taxon>Fungi</taxon>
        <taxon>Dikarya</taxon>
        <taxon>Ascomycota</taxon>
        <taxon>Pezizomycotina</taxon>
        <taxon>Eurotiomycetes</taxon>
        <taxon>Chaetothyriomycetidae</taxon>
        <taxon>Phaeomoniellales</taxon>
        <taxon>Phaeomoniellaceae</taxon>
        <taxon>Phaeomoniella</taxon>
    </lineage>
</organism>
<reference evidence="2 3" key="1">
    <citation type="submission" date="2015-05" db="EMBL/GenBank/DDBJ databases">
        <title>Distinctive expansion of gene families associated with plant cell wall degradation and secondary metabolism in the genomes of grapevine trunk pathogens.</title>
        <authorList>
            <person name="Lawrence D.P."/>
            <person name="Travadon R."/>
            <person name="Rolshausen P.E."/>
            <person name="Baumgartner K."/>
        </authorList>
    </citation>
    <scope>NUCLEOTIDE SEQUENCE [LARGE SCALE GENOMIC DNA]</scope>
    <source>
        <strain evidence="2">UCRPC4</strain>
    </source>
</reference>
<gene>
    <name evidence="2" type="ORF">UCRPC4_g04393</name>
</gene>
<dbReference type="OrthoDB" id="4850726at2759"/>
<reference evidence="2 3" key="2">
    <citation type="submission" date="2015-05" db="EMBL/GenBank/DDBJ databases">
        <authorList>
            <person name="Morales-Cruz A."/>
            <person name="Amrine K.C."/>
            <person name="Cantu D."/>
        </authorList>
    </citation>
    <scope>NUCLEOTIDE SEQUENCE [LARGE SCALE GENOMIC DNA]</scope>
    <source>
        <strain evidence="2">UCRPC4</strain>
    </source>
</reference>
<dbReference type="InterPro" id="IPR052895">
    <property type="entry name" value="HetReg/Transcr_Mod"/>
</dbReference>
<keyword evidence="3" id="KW-1185">Reference proteome</keyword>
<evidence type="ECO:0000313" key="3">
    <source>
        <dbReference type="Proteomes" id="UP000053317"/>
    </source>
</evidence>
<accession>A0A0G2EBW7</accession>
<sequence length="617" mass="70583">MEISRNRFTYHPLLETLNEIRVIHLLPSTIDDEIRCIVEHVSLDEDPVPTYAALSYVWGDATIVKPISLGYQDIRSREGLHSEAFIDFQVTTNLEAALRQLRSPDHVKVLWVDAICINQQDLQERAMQVRKMGRIYSMASEVTIWLGKLLEADEADFGLQEQDMQRGWQYLCRFAEVTRSGVSEEDFYYGIDHSQRPTGPRYNALQAICSRKWFGRVWVLQEELLASSHLMIHCGPEKMEFNDFLRAVRYLVLLVHRVTPDQVGLFMPANEHRYFRREFLSPNFQDRPLGERVLKALMETSGSLDATDLRDALYGLLGIIGGKQEHNALVPNYTKSLNEFFIDLSWFLIESTQVFALLERSPPGNRPPWPSWVSSWRRGYGSAFNSFERMKNYARPSISDCKRILSTRVIPLGSVILCRVIQGNVQTDMAGWIEGIVEVENALAAVPAVSGRVSDRQGVERALAETLMKEVIISKSQLARHIKQYEIIMGRSPEPERGINQTGTPIPDINPLLAQISNLQSHGLAILALSSGHLACIVGQGHEPEIFDEPTFLGDDVFLFPGCPYQMLLRREEEKEEEEERSQNYRIHRSCNVFANMDEEEHVKILEKGPWREIKIV</sequence>
<dbReference type="Proteomes" id="UP000053317">
    <property type="component" value="Unassembled WGS sequence"/>
</dbReference>
<comment type="caution">
    <text evidence="2">The sequence shown here is derived from an EMBL/GenBank/DDBJ whole genome shotgun (WGS) entry which is preliminary data.</text>
</comment>
<protein>
    <submittedName>
        <fullName evidence="2">Putative het domain protein</fullName>
    </submittedName>
</protein>
<feature type="domain" description="Heterokaryon incompatibility" evidence="1">
    <location>
        <begin position="51"/>
        <end position="222"/>
    </location>
</feature>
<dbReference type="PANTHER" id="PTHR24148">
    <property type="entry name" value="ANKYRIN REPEAT DOMAIN-CONTAINING PROTEIN 39 HOMOLOG-RELATED"/>
    <property type="match status" value="1"/>
</dbReference>
<evidence type="ECO:0000313" key="2">
    <source>
        <dbReference type="EMBL" id="KKY19786.1"/>
    </source>
</evidence>
<dbReference type="PANTHER" id="PTHR24148:SF82">
    <property type="entry name" value="HETEROKARYON INCOMPATIBILITY DOMAIN-CONTAINING PROTEIN"/>
    <property type="match status" value="1"/>
</dbReference>
<name>A0A0G2EBW7_PHACM</name>